<protein>
    <submittedName>
        <fullName evidence="2">Uncharacterized protein</fullName>
    </submittedName>
</protein>
<feature type="region of interest" description="Disordered" evidence="1">
    <location>
        <begin position="339"/>
        <end position="400"/>
    </location>
</feature>
<sequence length="400" mass="44291">MKQGMITGNMDGSYRRGRTTVTGHSKSRRTSAEKTRRTASTGIANGKQGAVDRRGIYDENVQYDVSEGRSRVAQILRQQQNMYSYEEDSCVTDQGAGASEDAVPEKGQMTNRANEKTPVKTGTVTAEQTAESEAETDGEDVSENADTQGYSESDIEYMERLLESMRKSRENISKTNANAKKTLTYNYRKVSGAIMRAKTRIQAGNALASAKSELSGLKRKAGSGQYKDEELQIAINHANKMIRTARRKMSHLKLEEMQKKSDNDTVHSKERKNENIKKQEHVQNSTAVKADLDQQVLQLKKRLKQITKAEKNGHRRSENYDLLQADMEYLKRKIDLLRQDQSGQSSDTTQQNGMESAAGTDIVTGTTTVTGTDTSQNASAAQVAEQGMAERADSPPATVL</sequence>
<feature type="compositionally biased region" description="Acidic residues" evidence="1">
    <location>
        <begin position="130"/>
        <end position="143"/>
    </location>
</feature>
<dbReference type="EMBL" id="JACRSX010000016">
    <property type="protein sequence ID" value="MBC8563109.1"/>
    <property type="molecule type" value="Genomic_DNA"/>
</dbReference>
<feature type="compositionally biased region" description="Low complexity" evidence="1">
    <location>
        <begin position="359"/>
        <end position="374"/>
    </location>
</feature>
<feature type="compositionally biased region" description="Basic and acidic residues" evidence="1">
    <location>
        <begin position="256"/>
        <end position="281"/>
    </location>
</feature>
<dbReference type="Proteomes" id="UP000606193">
    <property type="component" value="Unassembled WGS sequence"/>
</dbReference>
<organism evidence="2 3">
    <name type="scientific">Jutongia huaianensis</name>
    <dbReference type="NCBI Taxonomy" id="2763668"/>
    <lineage>
        <taxon>Bacteria</taxon>
        <taxon>Bacillati</taxon>
        <taxon>Bacillota</taxon>
        <taxon>Clostridia</taxon>
        <taxon>Lachnospirales</taxon>
        <taxon>Lachnospiraceae</taxon>
        <taxon>Jutongia</taxon>
    </lineage>
</organism>
<name>A0ABR7N3J1_9FIRM</name>
<evidence type="ECO:0000313" key="3">
    <source>
        <dbReference type="Proteomes" id="UP000606193"/>
    </source>
</evidence>
<evidence type="ECO:0000256" key="1">
    <source>
        <dbReference type="SAM" id="MobiDB-lite"/>
    </source>
</evidence>
<proteinExistence type="predicted"/>
<gene>
    <name evidence="2" type="ORF">H8704_10800</name>
</gene>
<comment type="caution">
    <text evidence="2">The sequence shown here is derived from an EMBL/GenBank/DDBJ whole genome shotgun (WGS) entry which is preliminary data.</text>
</comment>
<reference evidence="2 3" key="1">
    <citation type="submission" date="2020-08" db="EMBL/GenBank/DDBJ databases">
        <title>Genome public.</title>
        <authorList>
            <person name="Liu C."/>
            <person name="Sun Q."/>
        </authorList>
    </citation>
    <scope>NUCLEOTIDE SEQUENCE [LARGE SCALE GENOMIC DNA]</scope>
    <source>
        <strain evidence="2 3">NSJ-37</strain>
    </source>
</reference>
<feature type="region of interest" description="Disordered" evidence="1">
    <location>
        <begin position="1"/>
        <end position="51"/>
    </location>
</feature>
<dbReference type="RefSeq" id="WP_249298274.1">
    <property type="nucleotide sequence ID" value="NZ_JACRSX010000016.1"/>
</dbReference>
<accession>A0ABR7N3J1</accession>
<keyword evidence="3" id="KW-1185">Reference proteome</keyword>
<evidence type="ECO:0000313" key="2">
    <source>
        <dbReference type="EMBL" id="MBC8563109.1"/>
    </source>
</evidence>
<feature type="compositionally biased region" description="Low complexity" evidence="1">
    <location>
        <begin position="339"/>
        <end position="351"/>
    </location>
</feature>
<feature type="region of interest" description="Disordered" evidence="1">
    <location>
        <begin position="256"/>
        <end position="287"/>
    </location>
</feature>
<feature type="region of interest" description="Disordered" evidence="1">
    <location>
        <begin position="86"/>
        <end position="154"/>
    </location>
</feature>